<reference evidence="1 2" key="1">
    <citation type="submission" date="2020-01" db="EMBL/GenBank/DDBJ databases">
        <title>Genome analysis of Anaerocolumna sp. CBA3638.</title>
        <authorList>
            <person name="Kim J."/>
            <person name="Roh S.W."/>
        </authorList>
    </citation>
    <scope>NUCLEOTIDE SEQUENCE [LARGE SCALE GENOMIC DNA]</scope>
    <source>
        <strain evidence="1 2">CBA3638</strain>
    </source>
</reference>
<name>A0A6P1TW71_9FIRM</name>
<keyword evidence="2" id="KW-1185">Reference proteome</keyword>
<gene>
    <name evidence="1" type="ORF">Ana3638_06200</name>
</gene>
<dbReference type="Proteomes" id="UP000464314">
    <property type="component" value="Chromosome"/>
</dbReference>
<dbReference type="EMBL" id="CP048000">
    <property type="protein sequence ID" value="QHQ63655.1"/>
    <property type="molecule type" value="Genomic_DNA"/>
</dbReference>
<protein>
    <recommendedName>
        <fullName evidence="3">DUF2007 domain-containing protein</fullName>
    </recommendedName>
</protein>
<dbReference type="AlphaFoldDB" id="A0A6P1TW71"/>
<evidence type="ECO:0000313" key="1">
    <source>
        <dbReference type="EMBL" id="QHQ63655.1"/>
    </source>
</evidence>
<organism evidence="1 2">
    <name type="scientific">Anaerocolumna sedimenticola</name>
    <dbReference type="NCBI Taxonomy" id="2696063"/>
    <lineage>
        <taxon>Bacteria</taxon>
        <taxon>Bacillati</taxon>
        <taxon>Bacillota</taxon>
        <taxon>Clostridia</taxon>
        <taxon>Lachnospirales</taxon>
        <taxon>Lachnospiraceae</taxon>
        <taxon>Anaerocolumna</taxon>
    </lineage>
</organism>
<evidence type="ECO:0008006" key="3">
    <source>
        <dbReference type="Google" id="ProtNLM"/>
    </source>
</evidence>
<proteinExistence type="predicted"/>
<accession>A0A6P1TW71</accession>
<evidence type="ECO:0000313" key="2">
    <source>
        <dbReference type="Proteomes" id="UP000464314"/>
    </source>
</evidence>
<dbReference type="KEGG" id="anr:Ana3638_06200"/>
<sequence length="65" mass="7691">MQADVRDILKANHIKYDYRIINLNNKGLVRSGNFGINRDFSMEYYIYVSKKDYEYASHLLGNPMI</sequence>